<dbReference type="VEuPathDB" id="AmoebaDB:EHI_023380"/>
<organism evidence="1 2">
    <name type="scientific">Entamoeba histolytica</name>
    <dbReference type="NCBI Taxonomy" id="5759"/>
    <lineage>
        <taxon>Eukaryota</taxon>
        <taxon>Amoebozoa</taxon>
        <taxon>Evosea</taxon>
        <taxon>Archamoebae</taxon>
        <taxon>Mastigamoebida</taxon>
        <taxon>Entamoebidae</taxon>
        <taxon>Entamoeba</taxon>
    </lineage>
</organism>
<reference evidence="1 2" key="1">
    <citation type="submission" date="2016-05" db="EMBL/GenBank/DDBJ databases">
        <title>First whole genome sequencing of Entamoeba histolytica HM1:IMSS-clone-6.</title>
        <authorList>
            <person name="Mukherjee Avik.K."/>
            <person name="Izumyama S."/>
            <person name="Nakada-Tsukui K."/>
            <person name="Nozaki T."/>
        </authorList>
    </citation>
    <scope>NUCLEOTIDE SEQUENCE [LARGE SCALE GENOMIC DNA]</scope>
    <source>
        <strain evidence="1 2">HM1:IMSS clone 6</strain>
    </source>
</reference>
<dbReference type="VEuPathDB" id="AmoebaDB:KM1_006610"/>
<dbReference type="Proteomes" id="UP000078387">
    <property type="component" value="Unassembled WGS sequence"/>
</dbReference>
<dbReference type="VEuPathDB" id="AmoebaDB:EHI7A_004680"/>
<dbReference type="VEuPathDB" id="AmoebaDB:EHI8A_002800"/>
<evidence type="ECO:0000313" key="1">
    <source>
        <dbReference type="EMBL" id="GAT92352.1"/>
    </source>
</evidence>
<dbReference type="VEuPathDB" id="AmoebaDB:EHI5A_014750"/>
<accession>A0A5K1UHZ6</accession>
<sequence>MNKTILNTPQPPVSDYLEWVTYSILVHEVDEKFEGIREKLKQSLAESYGTIEGVEEKNFKSMCVSNAIHILTQSNYKNEVIKYSQRCDWPLLHLYIISNNDNDGLKKIRTIIRDCTIKQIQIIVIAIGGELRNNKRFNNESAEVKSFYLQPQLPDCDVQIKELLSVIAKSVVNNYEVYLKEYEEEINIKPNNKYLEEAKRFASLCFEASILSQKVGDYTKAVHFIKMGLGQLDVSGTSVDEDIKILKNNVVNLKEINFKRELELITPQSVYTAYNRLEAFIFMIYRMIDLYSNQKNYSSLCIRFNQVLGMMEKYLERVNQNGITLPFLYKELFIIDCCNCFLENNIQSLSHFKSTDIIFIYMYKMFTIKHIGETCFTFDCSPDFIHFDMDFVHKAPPLPEQVKLPNCKNSILPDIIKKKEIFDREFELILKQCIELTPENYNRNGTNFLFKKLLGLLYFELNRRDEAKELFKEIILSNTADDITKCFCCIPALQCNCDNTLLYAIYIFLLTYHREDITTVYKNVFKQNNDILKIIQQSTIYLHLNELLSNCKENINLCIPEFIHFFSINVTQGHVQFSFESKFKEELKDVKIELLYKNKIGDSSSNINNITINPHDIIRLDFDLNLVGLITLNQMNIYLSNYLSITIPINQQVMVRTSKPQFTFALQPPTFIPLFLEDCNQSVVMTINIIEPVDYIAIDIDCQCYDRKDIIIKGAEYEDSQNIFILRSFKDKKIIIECPLKNIIEEGSYEFSVIATAPLYIHRQKVSIPAFPLINKIQEGVPVMRNGRLLISLPILNICPYSLLLHSISFDKTNYLITIDEMLPVGKEINYTIDVTGLEKTTKLDLLIQFKNGVLRLPFTICYSPPSYNVKIEVPKIVRCLKPFLLTAVIQSNRKEDELIIIKIDKSPNIIISGFEKQHVIIKAGETITSQYECIAMDCGSLLLPNIILSSERSLMHVSYEKDISSLIVLPLQSNFYSFTSFK</sequence>
<name>A0A5K1UHZ6_ENTHI</name>
<evidence type="ECO:0000313" key="2">
    <source>
        <dbReference type="Proteomes" id="UP000078387"/>
    </source>
</evidence>
<gene>
    <name evidence="1" type="ORF">CL6EHI_023380</name>
</gene>
<proteinExistence type="predicted"/>
<dbReference type="EMBL" id="BDEQ01000001">
    <property type="protein sequence ID" value="GAT92352.1"/>
    <property type="molecule type" value="Genomic_DNA"/>
</dbReference>
<protein>
    <submittedName>
        <fullName evidence="1">Uncharacterized protein</fullName>
    </submittedName>
</protein>
<dbReference type="OMA" id="SCNCFLE"/>
<comment type="caution">
    <text evidence="1">The sequence shown here is derived from an EMBL/GenBank/DDBJ whole genome shotgun (WGS) entry which is preliminary data.</text>
</comment>
<dbReference type="AlphaFoldDB" id="A0A5K1UHZ6"/>